<accession>A0AAX0S4Y0</accession>
<evidence type="ECO:0000313" key="4">
    <source>
        <dbReference type="Proteomes" id="UP000220106"/>
    </source>
</evidence>
<keyword evidence="5" id="KW-1185">Reference proteome</keyword>
<evidence type="ECO:0000256" key="1">
    <source>
        <dbReference type="SAM" id="MobiDB-lite"/>
    </source>
</evidence>
<protein>
    <submittedName>
        <fullName evidence="2">Collagen-like protein</fullName>
    </submittedName>
    <submittedName>
        <fullName evidence="3">Transporter</fullName>
    </submittedName>
</protein>
<dbReference type="Proteomes" id="UP000220106">
    <property type="component" value="Unassembled WGS sequence"/>
</dbReference>
<dbReference type="AlphaFoldDB" id="A0AAX0S4Y0"/>
<name>A0AAX0S4Y0_9BACI</name>
<reference evidence="3 4" key="1">
    <citation type="submission" date="2017-09" db="EMBL/GenBank/DDBJ databases">
        <title>Large-scale bioinformatics analysis of Bacillus genomes uncovers conserved roles of natural products in bacterial physiology.</title>
        <authorList>
            <consortium name="Agbiome Team Llc"/>
            <person name="Bleich R.M."/>
            <person name="Kirk G.J."/>
            <person name="Santa Maria K.C."/>
            <person name="Allen S.E."/>
            <person name="Farag S."/>
            <person name="Shank E.A."/>
            <person name="Bowers A."/>
        </authorList>
    </citation>
    <scope>NUCLEOTIDE SEQUENCE [LARGE SCALE GENOMIC DNA]</scope>
    <source>
        <strain evidence="3 4">AFS003229</strain>
    </source>
</reference>
<evidence type="ECO:0000313" key="5">
    <source>
        <dbReference type="Proteomes" id="UP000260457"/>
    </source>
</evidence>
<dbReference type="Proteomes" id="UP000260457">
    <property type="component" value="Chromosome"/>
</dbReference>
<proteinExistence type="predicted"/>
<dbReference type="EMBL" id="NUEQ01000014">
    <property type="protein sequence ID" value="PEJ34310.1"/>
    <property type="molecule type" value="Genomic_DNA"/>
</dbReference>
<evidence type="ECO:0000313" key="3">
    <source>
        <dbReference type="EMBL" id="PEJ34310.1"/>
    </source>
</evidence>
<feature type="region of interest" description="Disordered" evidence="1">
    <location>
        <begin position="37"/>
        <end position="70"/>
    </location>
</feature>
<sequence length="144" mass="15867">MAMYMYPMYHYEDQDYLVRQFPGLPGFPSIPGLPGLPGVPSQPGFPGAPGFPGQPGSPPSSQAPTAPPPSFIPLQQSASTFAVDPGAISFCLFRNTFIWLNNGASFWYYPIFVGPRSVAGFRWNGRFWTVFGIDTRQINSFTCF</sequence>
<dbReference type="EMBL" id="CP030926">
    <property type="protein sequence ID" value="AXN38052.1"/>
    <property type="molecule type" value="Genomic_DNA"/>
</dbReference>
<organism evidence="3 4">
    <name type="scientific">Peribacillus butanolivorans</name>
    <dbReference type="NCBI Taxonomy" id="421767"/>
    <lineage>
        <taxon>Bacteria</taxon>
        <taxon>Bacillati</taxon>
        <taxon>Bacillota</taxon>
        <taxon>Bacilli</taxon>
        <taxon>Bacillales</taxon>
        <taxon>Bacillaceae</taxon>
        <taxon>Peribacillus</taxon>
    </lineage>
</organism>
<gene>
    <name evidence="3" type="ORF">CN689_09225</name>
    <name evidence="2" type="ORF">DTO10_06140</name>
</gene>
<dbReference type="KEGG" id="pbut:DTO10_06140"/>
<reference evidence="2 5" key="2">
    <citation type="submission" date="2018-07" db="EMBL/GenBank/DDBJ databases">
        <title>The molecular basis for the intramolecular migration of carboxyl group in the catabolism of para-hydroxybenzoate via gentisate.</title>
        <authorList>
            <person name="Zhao H."/>
            <person name="Xu Y."/>
            <person name="Lin S."/>
            <person name="Spain J.C."/>
            <person name="Zhou N.-Y."/>
        </authorList>
    </citation>
    <scope>NUCLEOTIDE SEQUENCE [LARGE SCALE GENOMIC DNA]</scope>
    <source>
        <strain evidence="2 5">PHB-7a</strain>
    </source>
</reference>
<evidence type="ECO:0000313" key="2">
    <source>
        <dbReference type="EMBL" id="AXN38052.1"/>
    </source>
</evidence>